<dbReference type="EMBL" id="MCGI01000004">
    <property type="protein sequence ID" value="ODM10141.1"/>
    <property type="molecule type" value="Genomic_DNA"/>
</dbReference>
<keyword evidence="2" id="KW-0805">Transcription regulation</keyword>
<dbReference type="SMART" id="SM00448">
    <property type="entry name" value="REC"/>
    <property type="match status" value="1"/>
</dbReference>
<dbReference type="SMART" id="SM00342">
    <property type="entry name" value="HTH_ARAC"/>
    <property type="match status" value="1"/>
</dbReference>
<dbReference type="PROSITE" id="PS50110">
    <property type="entry name" value="RESPONSE_REGULATORY"/>
    <property type="match status" value="1"/>
</dbReference>
<dbReference type="Gene3D" id="1.10.10.60">
    <property type="entry name" value="Homeodomain-like"/>
    <property type="match status" value="2"/>
</dbReference>
<feature type="domain" description="HTH araC/xylS-type" evidence="7">
    <location>
        <begin position="411"/>
        <end position="507"/>
    </location>
</feature>
<dbReference type="InterPro" id="IPR018060">
    <property type="entry name" value="HTH_AraC"/>
</dbReference>
<dbReference type="GeneID" id="93303535"/>
<sequence length="507" mass="59438">MVKVLIVEDMDITREDIIGLIQWEQHGFELLPSARNGKIGLEYALRYQPDIILTDIKMPVMTGLDMIEEIRKREQDVKFILLTAYEEFELAKRALEMGAQAFILKYEIDRKMLLRELNKCVEAIRKEQDIKNITVRAHLGKLLAEGDGGIYTSETSSSEIVSRRTYFQWIGTSILLDIWRLKMRNDIGEENLQDMLTEKMGSYRFICLKISEREYIIFLKSPDSNSQMEQQRYLRDFVLSVQDIFRELLNTQIAVAVGGKVSNNRDILAARREGADILQYRIFRKGSCLLEKKPDECTSELKDKILTEVEFIGRDIREEKYTDAKKKIEELYSKDIADSQSIETLKKATVKLSYYFREKGYEVKLFEFDEWLERVQINLLQESIYNTAERFGYLLEILRECTEKQYSRKVREAMAYMRAHYHEDVGLNEAAVILDVSPIYLSHLFKKETGITFSGYVTSLRIERAKELLRQGDKKIYEISDLVGYQTVQYFSKVFKKETGKNPKEFE</sequence>
<proteinExistence type="predicted"/>
<evidence type="ECO:0000256" key="6">
    <source>
        <dbReference type="PROSITE-ProRule" id="PRU00169"/>
    </source>
</evidence>
<evidence type="ECO:0000256" key="4">
    <source>
        <dbReference type="ARBA" id="ARBA00023163"/>
    </source>
</evidence>
<reference evidence="9 10" key="1">
    <citation type="submission" date="2016-07" db="EMBL/GenBank/DDBJ databases">
        <title>Characterization of isolates of Eisenbergiella tayi derived from blood cultures, using whole genome sequencing.</title>
        <authorList>
            <person name="Burdz T."/>
            <person name="Wiebe D."/>
            <person name="Huynh C."/>
            <person name="Bernard K."/>
        </authorList>
    </citation>
    <scope>NUCLEOTIDE SEQUENCE [LARGE SCALE GENOMIC DNA]</scope>
    <source>
        <strain evidence="9 10">NML 120489</strain>
    </source>
</reference>
<feature type="domain" description="Response regulatory" evidence="8">
    <location>
        <begin position="3"/>
        <end position="120"/>
    </location>
</feature>
<organism evidence="9 10">
    <name type="scientific">Eisenbergiella tayi</name>
    <dbReference type="NCBI Taxonomy" id="1432052"/>
    <lineage>
        <taxon>Bacteria</taxon>
        <taxon>Bacillati</taxon>
        <taxon>Bacillota</taxon>
        <taxon>Clostridia</taxon>
        <taxon>Lachnospirales</taxon>
        <taxon>Lachnospiraceae</taxon>
        <taxon>Eisenbergiella</taxon>
    </lineage>
</organism>
<evidence type="ECO:0000313" key="10">
    <source>
        <dbReference type="Proteomes" id="UP000095003"/>
    </source>
</evidence>
<dbReference type="Gene3D" id="3.40.50.2300">
    <property type="match status" value="1"/>
</dbReference>
<dbReference type="SUPFAM" id="SSF52172">
    <property type="entry name" value="CheY-like"/>
    <property type="match status" value="1"/>
</dbReference>
<evidence type="ECO:0000256" key="3">
    <source>
        <dbReference type="ARBA" id="ARBA00023125"/>
    </source>
</evidence>
<dbReference type="GO" id="GO:0043565">
    <property type="term" value="F:sequence-specific DNA binding"/>
    <property type="evidence" value="ECO:0007669"/>
    <property type="project" value="InterPro"/>
</dbReference>
<keyword evidence="4" id="KW-0804">Transcription</keyword>
<dbReference type="Proteomes" id="UP000095003">
    <property type="component" value="Unassembled WGS sequence"/>
</dbReference>
<evidence type="ECO:0000256" key="2">
    <source>
        <dbReference type="ARBA" id="ARBA00023015"/>
    </source>
</evidence>
<name>A0A1E3ANS4_9FIRM</name>
<gene>
    <name evidence="9" type="primary">yesS_19</name>
    <name evidence="9" type="ORF">BEH84_04510</name>
</gene>
<keyword evidence="6" id="KW-0597">Phosphoprotein</keyword>
<dbReference type="InterPro" id="IPR009057">
    <property type="entry name" value="Homeodomain-like_sf"/>
</dbReference>
<dbReference type="InterPro" id="IPR011006">
    <property type="entry name" value="CheY-like_superfamily"/>
</dbReference>
<dbReference type="PANTHER" id="PTHR43280:SF2">
    <property type="entry name" value="HTH-TYPE TRANSCRIPTIONAL REGULATOR EXSA"/>
    <property type="match status" value="1"/>
</dbReference>
<dbReference type="GO" id="GO:0000160">
    <property type="term" value="P:phosphorelay signal transduction system"/>
    <property type="evidence" value="ECO:0007669"/>
    <property type="project" value="InterPro"/>
</dbReference>
<accession>A0A1E3ANS4</accession>
<feature type="modified residue" description="4-aspartylphosphate" evidence="6">
    <location>
        <position position="55"/>
    </location>
</feature>
<dbReference type="PANTHER" id="PTHR43280">
    <property type="entry name" value="ARAC-FAMILY TRANSCRIPTIONAL REGULATOR"/>
    <property type="match status" value="1"/>
</dbReference>
<protein>
    <recommendedName>
        <fullName evidence="1">Stage 0 sporulation protein A homolog</fullName>
    </recommendedName>
</protein>
<dbReference type="InterPro" id="IPR018062">
    <property type="entry name" value="HTH_AraC-typ_CS"/>
</dbReference>
<dbReference type="PROSITE" id="PS00041">
    <property type="entry name" value="HTH_ARAC_FAMILY_1"/>
    <property type="match status" value="1"/>
</dbReference>
<dbReference type="GO" id="GO:0003700">
    <property type="term" value="F:DNA-binding transcription factor activity"/>
    <property type="evidence" value="ECO:0007669"/>
    <property type="project" value="InterPro"/>
</dbReference>
<dbReference type="InterPro" id="IPR001789">
    <property type="entry name" value="Sig_transdc_resp-reg_receiver"/>
</dbReference>
<comment type="caution">
    <text evidence="9">The sequence shown here is derived from an EMBL/GenBank/DDBJ whole genome shotgun (WGS) entry which is preliminary data.</text>
</comment>
<keyword evidence="3" id="KW-0238">DNA-binding</keyword>
<dbReference type="CDD" id="cd17536">
    <property type="entry name" value="REC_YesN-like"/>
    <property type="match status" value="1"/>
</dbReference>
<evidence type="ECO:0000256" key="1">
    <source>
        <dbReference type="ARBA" id="ARBA00018672"/>
    </source>
</evidence>
<dbReference type="PROSITE" id="PS01124">
    <property type="entry name" value="HTH_ARAC_FAMILY_2"/>
    <property type="match status" value="1"/>
</dbReference>
<evidence type="ECO:0000313" key="9">
    <source>
        <dbReference type="EMBL" id="ODM10141.1"/>
    </source>
</evidence>
<comment type="function">
    <text evidence="5">May play the central regulatory role in sporulation. It may be an element of the effector pathway responsible for the activation of sporulation genes in response to nutritional stress. Spo0A may act in concert with spo0H (a sigma factor) to control the expression of some genes that are critical to the sporulation process.</text>
</comment>
<dbReference type="RefSeq" id="WP_069158435.1">
    <property type="nucleotide sequence ID" value="NZ_DBGDOY010000042.1"/>
</dbReference>
<dbReference type="PATRIC" id="fig|1432052.3.peg.5003"/>
<evidence type="ECO:0000259" key="7">
    <source>
        <dbReference type="PROSITE" id="PS01124"/>
    </source>
</evidence>
<dbReference type="Pfam" id="PF00072">
    <property type="entry name" value="Response_reg"/>
    <property type="match status" value="1"/>
</dbReference>
<dbReference type="SUPFAM" id="SSF46689">
    <property type="entry name" value="Homeodomain-like"/>
    <property type="match status" value="2"/>
</dbReference>
<evidence type="ECO:0000259" key="8">
    <source>
        <dbReference type="PROSITE" id="PS50110"/>
    </source>
</evidence>
<dbReference type="Pfam" id="PF12833">
    <property type="entry name" value="HTH_18"/>
    <property type="match status" value="1"/>
</dbReference>
<dbReference type="AlphaFoldDB" id="A0A1E3ANS4"/>
<evidence type="ECO:0000256" key="5">
    <source>
        <dbReference type="ARBA" id="ARBA00024867"/>
    </source>
</evidence>